<name>A0ABQ3K5M5_9PSEU</name>
<comment type="caution">
    <text evidence="1">The sequence shown here is derived from an EMBL/GenBank/DDBJ whole genome shotgun (WGS) entry which is preliminary data.</text>
</comment>
<dbReference type="Proteomes" id="UP000649955">
    <property type="component" value="Unassembled WGS sequence"/>
</dbReference>
<evidence type="ECO:0000313" key="2">
    <source>
        <dbReference type="Proteomes" id="UP000649955"/>
    </source>
</evidence>
<evidence type="ECO:0008006" key="3">
    <source>
        <dbReference type="Google" id="ProtNLM"/>
    </source>
</evidence>
<evidence type="ECO:0000313" key="1">
    <source>
        <dbReference type="EMBL" id="GHG01169.1"/>
    </source>
</evidence>
<protein>
    <recommendedName>
        <fullName evidence="3">Guanylate cyclase domain-containing protein</fullName>
    </recommendedName>
</protein>
<dbReference type="EMBL" id="BNAW01000004">
    <property type="protein sequence ID" value="GHG01169.1"/>
    <property type="molecule type" value="Genomic_DNA"/>
</dbReference>
<keyword evidence="2" id="KW-1185">Reference proteome</keyword>
<dbReference type="InterPro" id="IPR029787">
    <property type="entry name" value="Nucleotide_cyclase"/>
</dbReference>
<sequence>MSTPAQHVPLHRAMVAVDIEGSTTRTNPARARLRTVLFELLDEAFLAGGITKKFRDGFVDRGDGALCLVRPVDQAPKPVLLTTVVPTLAELLDKHAESHPELAFRLRVAVHAGEVHYDSRGPYGEDVDIVCRFVDARELRRQLSITTAPLVLVISPAMHRSVVRHGYPGIDHTAYSQAVPIKVGTQRLRGWLYTPEGDGGQEGMTA</sequence>
<proteinExistence type="predicted"/>
<dbReference type="Gene3D" id="3.30.70.1230">
    <property type="entry name" value="Nucleotide cyclase"/>
    <property type="match status" value="1"/>
</dbReference>
<reference evidence="2" key="1">
    <citation type="journal article" date="2019" name="Int. J. Syst. Evol. Microbiol.">
        <title>The Global Catalogue of Microorganisms (GCM) 10K type strain sequencing project: providing services to taxonomists for standard genome sequencing and annotation.</title>
        <authorList>
            <consortium name="The Broad Institute Genomics Platform"/>
            <consortium name="The Broad Institute Genome Sequencing Center for Infectious Disease"/>
            <person name="Wu L."/>
            <person name="Ma J."/>
        </authorList>
    </citation>
    <scope>NUCLEOTIDE SEQUENCE [LARGE SCALE GENOMIC DNA]</scope>
    <source>
        <strain evidence="2">CGMCC 4.7680</strain>
    </source>
</reference>
<accession>A0ABQ3K5M5</accession>
<dbReference type="RefSeq" id="WP_191307648.1">
    <property type="nucleotide sequence ID" value="NZ_BNAW01000004.1"/>
</dbReference>
<gene>
    <name evidence="1" type="ORF">GCM10017567_15450</name>
</gene>
<organism evidence="1 2">
    <name type="scientific">Amycolatopsis bullii</name>
    <dbReference type="NCBI Taxonomy" id="941987"/>
    <lineage>
        <taxon>Bacteria</taxon>
        <taxon>Bacillati</taxon>
        <taxon>Actinomycetota</taxon>
        <taxon>Actinomycetes</taxon>
        <taxon>Pseudonocardiales</taxon>
        <taxon>Pseudonocardiaceae</taxon>
        <taxon>Amycolatopsis</taxon>
    </lineage>
</organism>